<dbReference type="RefSeq" id="WP_163481081.1">
    <property type="nucleotide sequence ID" value="NZ_JAAGWF010000008.1"/>
</dbReference>
<dbReference type="AlphaFoldDB" id="A0A7K3W0M4"/>
<accession>A0A7K3W0M4</accession>
<comment type="caution">
    <text evidence="2">The sequence shown here is derived from an EMBL/GenBank/DDBJ whole genome shotgun (WGS) entry which is preliminary data.</text>
</comment>
<evidence type="ECO:0000313" key="2">
    <source>
        <dbReference type="EMBL" id="NEK57903.1"/>
    </source>
</evidence>
<feature type="region of interest" description="Disordered" evidence="1">
    <location>
        <begin position="63"/>
        <end position="105"/>
    </location>
</feature>
<dbReference type="Proteomes" id="UP000470246">
    <property type="component" value="Unassembled WGS sequence"/>
</dbReference>
<sequence length="105" mass="10460">MRSSHVATALAAFTAGATVTTVLHRLVDRRASATRAVAALPSAPPAADSDGVVLPFTRPMATAPAVEQPAAPARCGDNGGRTKAGTPCAARATSGGRCHHHPVAA</sequence>
<name>A0A7K3W0M4_9ACTN</name>
<protein>
    <submittedName>
        <fullName evidence="2">Uncharacterized protein</fullName>
    </submittedName>
</protein>
<keyword evidence="3" id="KW-1185">Reference proteome</keyword>
<reference evidence="2 3" key="1">
    <citation type="submission" date="2020-02" db="EMBL/GenBank/DDBJ databases">
        <title>Geodermatophilus sabuli CPCC 205279 I12A-02694.</title>
        <authorList>
            <person name="Jiang Z."/>
        </authorList>
    </citation>
    <scope>NUCLEOTIDE SEQUENCE [LARGE SCALE GENOMIC DNA]</scope>
    <source>
        <strain evidence="2 3">I12A-02694</strain>
    </source>
</reference>
<gene>
    <name evidence="2" type="ORF">GCU56_08470</name>
</gene>
<proteinExistence type="predicted"/>
<dbReference type="EMBL" id="JAAGWF010000008">
    <property type="protein sequence ID" value="NEK57903.1"/>
    <property type="molecule type" value="Genomic_DNA"/>
</dbReference>
<evidence type="ECO:0000313" key="3">
    <source>
        <dbReference type="Proteomes" id="UP000470246"/>
    </source>
</evidence>
<evidence type="ECO:0000256" key="1">
    <source>
        <dbReference type="SAM" id="MobiDB-lite"/>
    </source>
</evidence>
<organism evidence="2 3">
    <name type="scientific">Geodermatophilus sabuli</name>
    <dbReference type="NCBI Taxonomy" id="1564158"/>
    <lineage>
        <taxon>Bacteria</taxon>
        <taxon>Bacillati</taxon>
        <taxon>Actinomycetota</taxon>
        <taxon>Actinomycetes</taxon>
        <taxon>Geodermatophilales</taxon>
        <taxon>Geodermatophilaceae</taxon>
        <taxon>Geodermatophilus</taxon>
    </lineage>
</organism>